<comment type="caution">
    <text evidence="3">The sequence shown here is derived from an EMBL/GenBank/DDBJ whole genome shotgun (WGS) entry which is preliminary data.</text>
</comment>
<dbReference type="PROSITE" id="PS51782">
    <property type="entry name" value="LYSM"/>
    <property type="match status" value="1"/>
</dbReference>
<dbReference type="EMBL" id="QOCE01000025">
    <property type="protein sequence ID" value="RBW56878.1"/>
    <property type="molecule type" value="Genomic_DNA"/>
</dbReference>
<gene>
    <name evidence="3" type="ORF">DS909_09015</name>
</gene>
<evidence type="ECO:0000313" key="3">
    <source>
        <dbReference type="EMBL" id="RBW56878.1"/>
    </source>
</evidence>
<dbReference type="Gene3D" id="3.10.350.10">
    <property type="entry name" value="LysM domain"/>
    <property type="match status" value="1"/>
</dbReference>
<dbReference type="PANTHER" id="PTHR34700:SF4">
    <property type="entry name" value="PHAGE-LIKE ELEMENT PBSX PROTEIN XKDP"/>
    <property type="match status" value="1"/>
</dbReference>
<dbReference type="OrthoDB" id="370541at2"/>
<organism evidence="3 4">
    <name type="scientific">Phaeobacter gallaeciensis</name>
    <dbReference type="NCBI Taxonomy" id="60890"/>
    <lineage>
        <taxon>Bacteria</taxon>
        <taxon>Pseudomonadati</taxon>
        <taxon>Pseudomonadota</taxon>
        <taxon>Alphaproteobacteria</taxon>
        <taxon>Rhodobacterales</taxon>
        <taxon>Roseobacteraceae</taxon>
        <taxon>Phaeobacter</taxon>
    </lineage>
</organism>
<feature type="domain" description="LysM" evidence="2">
    <location>
        <begin position="448"/>
        <end position="497"/>
    </location>
</feature>
<protein>
    <submittedName>
        <fullName evidence="3">Peptidoglycan-binding protein LysM</fullName>
    </submittedName>
</protein>
<evidence type="ECO:0000313" key="4">
    <source>
        <dbReference type="Proteomes" id="UP000252706"/>
    </source>
</evidence>
<feature type="region of interest" description="Disordered" evidence="1">
    <location>
        <begin position="248"/>
        <end position="267"/>
    </location>
</feature>
<proteinExistence type="predicted"/>
<accession>A0A366X3D4</accession>
<dbReference type="InterPro" id="IPR052196">
    <property type="entry name" value="Bact_Kbp"/>
</dbReference>
<dbReference type="Proteomes" id="UP000252706">
    <property type="component" value="Unassembled WGS sequence"/>
</dbReference>
<dbReference type="PANTHER" id="PTHR34700">
    <property type="entry name" value="POTASSIUM BINDING PROTEIN KBP"/>
    <property type="match status" value="1"/>
</dbReference>
<sequence length="499" mass="52536">MKDTVEIAALLAPSLDQIRIESDGQALLAGRAAAGSTLSVLLDGTEVASATIDASGQFAQFLTIPFSDGQRALTLRSEKDGAVVLSDDYFIAALPRQVAEQDPAQAEVALAEQPIADEQTTQDDTVVVAQAETALPIEEAPVTEQGNTVSGEGEGEAPEVSEATQPAKEAVAVETPTAQAVVDQVPEDAGSETPVQDAQTTAQVEVIPTPESTATASTSPEQVSKTVSEETVAQLTQEVVVAEISSNAKSVTSDSVRPNDDTTTSQAEDAPLQVGIAKDHAVETDVAKAPEPEAEPAEVVEASAPEVVEPEPAQTPPAILQSNAEGVKLVQAPSPEPEPSLAQLVLDTIGYSELGDVQLTGRAKIGSVIRIYLDNNSVSDLLADGEGHWRGELLGIDPGIYTLRLDELDTEGVVLSRLETPFKREDPEVLKPVVVASGPDQVQAPAIRAVTVQKGDTLWAISRQRYGDGVLYVKVFEANRSSIRDPHLIYPGQIFTIPE</sequence>
<dbReference type="SMART" id="SM00257">
    <property type="entry name" value="LysM"/>
    <property type="match status" value="1"/>
</dbReference>
<dbReference type="AlphaFoldDB" id="A0A366X3D4"/>
<feature type="region of interest" description="Disordered" evidence="1">
    <location>
        <begin position="139"/>
        <end position="163"/>
    </location>
</feature>
<dbReference type="InterPro" id="IPR018392">
    <property type="entry name" value="LysM"/>
</dbReference>
<dbReference type="Pfam" id="PF01476">
    <property type="entry name" value="LysM"/>
    <property type="match status" value="1"/>
</dbReference>
<reference evidence="3 4" key="1">
    <citation type="submission" date="2018-07" db="EMBL/GenBank/DDBJ databases">
        <title>Modular assembly of carbohydrate-degrading microbial communities in the ocean.</title>
        <authorList>
            <person name="Enke T.N."/>
            <person name="Datta M.S."/>
            <person name="Schwartzman J.A."/>
            <person name="Cermak N."/>
            <person name="Schmitz D.A."/>
            <person name="Barrere J."/>
            <person name="Cordero O.X."/>
        </authorList>
    </citation>
    <scope>NUCLEOTIDE SEQUENCE [LARGE SCALE GENOMIC DNA]</scope>
    <source>
        <strain evidence="3 4">C3M10</strain>
    </source>
</reference>
<dbReference type="InterPro" id="IPR036779">
    <property type="entry name" value="LysM_dom_sf"/>
</dbReference>
<evidence type="ECO:0000256" key="1">
    <source>
        <dbReference type="SAM" id="MobiDB-lite"/>
    </source>
</evidence>
<dbReference type="CDD" id="cd00118">
    <property type="entry name" value="LysM"/>
    <property type="match status" value="1"/>
</dbReference>
<name>A0A366X3D4_9RHOB</name>
<evidence type="ECO:0000259" key="2">
    <source>
        <dbReference type="PROSITE" id="PS51782"/>
    </source>
</evidence>
<dbReference type="SUPFAM" id="SSF54106">
    <property type="entry name" value="LysM domain"/>
    <property type="match status" value="1"/>
</dbReference>